<reference evidence="7" key="1">
    <citation type="submission" date="2022-07" db="EMBL/GenBank/DDBJ databases">
        <title>Phylogenomic reconstructions and comparative analyses of Kickxellomycotina fungi.</title>
        <authorList>
            <person name="Reynolds N.K."/>
            <person name="Stajich J.E."/>
            <person name="Barry K."/>
            <person name="Grigoriev I.V."/>
            <person name="Crous P."/>
            <person name="Smith M.E."/>
        </authorList>
    </citation>
    <scope>NUCLEOTIDE SEQUENCE</scope>
    <source>
        <strain evidence="7">NBRC 105413</strain>
    </source>
</reference>
<evidence type="ECO:0000256" key="3">
    <source>
        <dbReference type="ARBA" id="ARBA00022989"/>
    </source>
</evidence>
<evidence type="ECO:0000256" key="4">
    <source>
        <dbReference type="ARBA" id="ARBA00023136"/>
    </source>
</evidence>
<keyword evidence="2 5" id="KW-0812">Transmembrane</keyword>
<dbReference type="PANTHER" id="PTHR28018:SF3">
    <property type="entry name" value="RESPIRATORY SUPERCOMPLEX FACTOR 2, MITOCHONDRIAL"/>
    <property type="match status" value="1"/>
</dbReference>
<comment type="subcellular location">
    <subcellularLocation>
        <location evidence="1">Mitochondrion</location>
    </subcellularLocation>
</comment>
<dbReference type="EMBL" id="JANBOH010000112">
    <property type="protein sequence ID" value="KAJ1645314.1"/>
    <property type="molecule type" value="Genomic_DNA"/>
</dbReference>
<keyword evidence="8" id="KW-1185">Reference proteome</keyword>
<evidence type="ECO:0000313" key="7">
    <source>
        <dbReference type="EMBL" id="KAJ1645314.1"/>
    </source>
</evidence>
<dbReference type="GO" id="GO:0033617">
    <property type="term" value="P:mitochondrial respiratory chain complex IV assembly"/>
    <property type="evidence" value="ECO:0007669"/>
    <property type="project" value="TreeGrafter"/>
</dbReference>
<dbReference type="Pfam" id="PF04588">
    <property type="entry name" value="HIG_1_N"/>
    <property type="match status" value="1"/>
</dbReference>
<dbReference type="InterPro" id="IPR007667">
    <property type="entry name" value="Hypoxia_induced_domain"/>
</dbReference>
<feature type="domain" description="HIG1" evidence="6">
    <location>
        <begin position="94"/>
        <end position="185"/>
    </location>
</feature>
<evidence type="ECO:0000259" key="6">
    <source>
        <dbReference type="PROSITE" id="PS51503"/>
    </source>
</evidence>
<evidence type="ECO:0000256" key="5">
    <source>
        <dbReference type="SAM" id="Phobius"/>
    </source>
</evidence>
<protein>
    <submittedName>
        <fullName evidence="7">Replication factor C, subunit RFC4</fullName>
    </submittedName>
</protein>
<dbReference type="AlphaFoldDB" id="A0A9W7XIH1"/>
<dbReference type="PANTHER" id="PTHR28018">
    <property type="entry name" value="RESPIRATORY SUPERCOMPLEX FACTOR 2, MITOCHONDRIAL"/>
    <property type="match status" value="1"/>
</dbReference>
<name>A0A9W7XIH1_9FUNG</name>
<dbReference type="Proteomes" id="UP001145021">
    <property type="component" value="Unassembled WGS sequence"/>
</dbReference>
<dbReference type="InterPro" id="IPR040153">
    <property type="entry name" value="Rcf2"/>
</dbReference>
<keyword evidence="3 5" id="KW-1133">Transmembrane helix</keyword>
<dbReference type="PROSITE" id="PS51503">
    <property type="entry name" value="HIG1"/>
    <property type="match status" value="1"/>
</dbReference>
<gene>
    <name evidence="7" type="primary">RCF2</name>
    <name evidence="7" type="ORF">LPJ64_003090</name>
</gene>
<sequence>MSSRYAKQQAENEVLNKAIVNDSLFALGATFVGAGILSAAAYRFSPRYRRIPISAKTALILGPSIGAFYIRGEHVGTEYRRNKYLNMLGPEERAEALRRQEAIATRSSLVERSMDYVTEHRWSILGYTWLAGISGSLYHLYRQKGMTVTQKAVQARMYAQLITIIGILSTAAIASLSNKGDKKHVPHNSAALEAALAGDMKTDELYSNHPRVAAHDIVDKEHAEAVQAHSPAEKKTN</sequence>
<evidence type="ECO:0000313" key="8">
    <source>
        <dbReference type="Proteomes" id="UP001145021"/>
    </source>
</evidence>
<keyword evidence="4 5" id="KW-0472">Membrane</keyword>
<evidence type="ECO:0000256" key="1">
    <source>
        <dbReference type="ARBA" id="ARBA00004173"/>
    </source>
</evidence>
<accession>A0A9W7XIH1</accession>
<dbReference type="GO" id="GO:0005739">
    <property type="term" value="C:mitochondrion"/>
    <property type="evidence" value="ECO:0007669"/>
    <property type="project" value="UniProtKB-SubCell"/>
</dbReference>
<proteinExistence type="predicted"/>
<feature type="transmembrane region" description="Helical" evidence="5">
    <location>
        <begin position="122"/>
        <end position="141"/>
    </location>
</feature>
<evidence type="ECO:0000256" key="2">
    <source>
        <dbReference type="ARBA" id="ARBA00022692"/>
    </source>
</evidence>
<comment type="caution">
    <text evidence="7">The sequence shown here is derived from an EMBL/GenBank/DDBJ whole genome shotgun (WGS) entry which is preliminary data.</text>
</comment>
<organism evidence="7 8">
    <name type="scientific">Coemansia asiatica</name>
    <dbReference type="NCBI Taxonomy" id="1052880"/>
    <lineage>
        <taxon>Eukaryota</taxon>
        <taxon>Fungi</taxon>
        <taxon>Fungi incertae sedis</taxon>
        <taxon>Zoopagomycota</taxon>
        <taxon>Kickxellomycotina</taxon>
        <taxon>Kickxellomycetes</taxon>
        <taxon>Kickxellales</taxon>
        <taxon>Kickxellaceae</taxon>
        <taxon>Coemansia</taxon>
    </lineage>
</organism>
<feature type="transmembrane region" description="Helical" evidence="5">
    <location>
        <begin position="157"/>
        <end position="176"/>
    </location>
</feature>
<feature type="transmembrane region" description="Helical" evidence="5">
    <location>
        <begin position="24"/>
        <end position="44"/>
    </location>
</feature>